<evidence type="ECO:0000259" key="2">
    <source>
        <dbReference type="Pfam" id="PF14111"/>
    </source>
</evidence>
<evidence type="ECO:0000256" key="1">
    <source>
        <dbReference type="SAM" id="MobiDB-lite"/>
    </source>
</evidence>
<feature type="region of interest" description="Disordered" evidence="1">
    <location>
        <begin position="189"/>
        <end position="209"/>
    </location>
</feature>
<name>A0A7J6X959_THATH</name>
<dbReference type="InterPro" id="IPR025558">
    <property type="entry name" value="DUF4283"/>
</dbReference>
<dbReference type="InterPro" id="IPR040256">
    <property type="entry name" value="At4g02000-like"/>
</dbReference>
<feature type="domain" description="DUF4283" evidence="2">
    <location>
        <begin position="70"/>
        <end position="148"/>
    </location>
</feature>
<reference evidence="3 4" key="1">
    <citation type="submission" date="2020-06" db="EMBL/GenBank/DDBJ databases">
        <title>Transcriptomic and genomic resources for Thalictrum thalictroides and T. hernandezii: Facilitating candidate gene discovery in an emerging model plant lineage.</title>
        <authorList>
            <person name="Arias T."/>
            <person name="Riano-Pachon D.M."/>
            <person name="Di Stilio V.S."/>
        </authorList>
    </citation>
    <scope>NUCLEOTIDE SEQUENCE [LARGE SCALE GENOMIC DNA]</scope>
    <source>
        <strain evidence="4">cv. WT478/WT964</strain>
        <tissue evidence="3">Leaves</tissue>
    </source>
</reference>
<dbReference type="EMBL" id="JABWDY010003393">
    <property type="protein sequence ID" value="KAF5205973.1"/>
    <property type="molecule type" value="Genomic_DNA"/>
</dbReference>
<dbReference type="OrthoDB" id="1002340at2759"/>
<feature type="compositionally biased region" description="Polar residues" evidence="1">
    <location>
        <begin position="199"/>
        <end position="209"/>
    </location>
</feature>
<feature type="region of interest" description="Disordered" evidence="1">
    <location>
        <begin position="258"/>
        <end position="287"/>
    </location>
</feature>
<sequence>MTNVANPTGSEGTLLGPSPPPSFASLFKTYNPKPVDLTPATYRSFKKDGKLAISFSKQDIERGQTLLATFAVVLKFSSQRPSLSDIRGSITRDWNIMGEFTMGIIDYRHILVRFEAESEVTKALSQQNPNCLGIRFKVFRWFSGFNCKKDPALAPVWVVLPDLPLDLFHPAILESIGQNIGKFLKRNKALGPKEHPQPEVQQSKSTTLQNTSWRQAKIKQFYRPTGRLVEQFQEGETSGAKDCNGNEIQIAPATLPPQNTQQVQPASSTQPPHESAPPQAGVTSGNPFSVLEDLEEDTVHISASNDQLPARENTSLLEPGISRLDGQFTTCIEEEAKKDETAFIPALAQLYPPEPSDQFQGIAEHLQYELSVKAPLLLTNGDTDPEEEKDIEENQALVAYGSDSEVICKSKKSHPPLTMITRMKATWNILTSPSLWSTFMRNKYIQGKTVRNIALTSKASKTWRDCWRCIQEVIDLSSWDYGPGQFSVTHENWRRTEDSYGRLSTIQIQKHNRQKNMDGVCGW</sequence>
<evidence type="ECO:0000313" key="4">
    <source>
        <dbReference type="Proteomes" id="UP000554482"/>
    </source>
</evidence>
<protein>
    <recommendedName>
        <fullName evidence="2">DUF4283 domain-containing protein</fullName>
    </recommendedName>
</protein>
<organism evidence="3 4">
    <name type="scientific">Thalictrum thalictroides</name>
    <name type="common">Rue-anemone</name>
    <name type="synonym">Anemone thalictroides</name>
    <dbReference type="NCBI Taxonomy" id="46969"/>
    <lineage>
        <taxon>Eukaryota</taxon>
        <taxon>Viridiplantae</taxon>
        <taxon>Streptophyta</taxon>
        <taxon>Embryophyta</taxon>
        <taxon>Tracheophyta</taxon>
        <taxon>Spermatophyta</taxon>
        <taxon>Magnoliopsida</taxon>
        <taxon>Ranunculales</taxon>
        <taxon>Ranunculaceae</taxon>
        <taxon>Thalictroideae</taxon>
        <taxon>Thalictrum</taxon>
    </lineage>
</organism>
<evidence type="ECO:0000313" key="3">
    <source>
        <dbReference type="EMBL" id="KAF5205973.1"/>
    </source>
</evidence>
<dbReference type="Pfam" id="PF14111">
    <property type="entry name" value="DUF4283"/>
    <property type="match status" value="1"/>
</dbReference>
<gene>
    <name evidence="3" type="ORF">FRX31_004439</name>
</gene>
<comment type="caution">
    <text evidence="3">The sequence shown here is derived from an EMBL/GenBank/DDBJ whole genome shotgun (WGS) entry which is preliminary data.</text>
</comment>
<feature type="compositionally biased region" description="Polar residues" evidence="1">
    <location>
        <begin position="258"/>
        <end position="272"/>
    </location>
</feature>
<dbReference type="PANTHER" id="PTHR31286">
    <property type="entry name" value="GLYCINE-RICH CELL WALL STRUCTURAL PROTEIN 1.8-LIKE"/>
    <property type="match status" value="1"/>
</dbReference>
<dbReference type="Proteomes" id="UP000554482">
    <property type="component" value="Unassembled WGS sequence"/>
</dbReference>
<accession>A0A7J6X959</accession>
<dbReference type="AlphaFoldDB" id="A0A7J6X959"/>
<proteinExistence type="predicted"/>
<dbReference type="PANTHER" id="PTHR31286:SF99">
    <property type="entry name" value="DUF4283 DOMAIN-CONTAINING PROTEIN"/>
    <property type="match status" value="1"/>
</dbReference>
<keyword evidence="4" id="KW-1185">Reference proteome</keyword>